<keyword evidence="2" id="KW-1185">Reference proteome</keyword>
<evidence type="ECO:0000313" key="1">
    <source>
        <dbReference type="EMBL" id="MDN3711045.1"/>
    </source>
</evidence>
<dbReference type="EMBL" id="JAUFRC010000001">
    <property type="protein sequence ID" value="MDN3711045.1"/>
    <property type="molecule type" value="Genomic_DNA"/>
</dbReference>
<organism evidence="1 2">
    <name type="scientific">Paracoccus cavernae</name>
    <dbReference type="NCBI Taxonomy" id="1571207"/>
    <lineage>
        <taxon>Bacteria</taxon>
        <taxon>Pseudomonadati</taxon>
        <taxon>Pseudomonadota</taxon>
        <taxon>Alphaproteobacteria</taxon>
        <taxon>Rhodobacterales</taxon>
        <taxon>Paracoccaceae</taxon>
        <taxon>Paracoccus</taxon>
    </lineage>
</organism>
<protein>
    <submittedName>
        <fullName evidence="1">Uncharacterized protein</fullName>
    </submittedName>
</protein>
<dbReference type="RefSeq" id="WP_377685332.1">
    <property type="nucleotide sequence ID" value="NZ_JBHMDZ010000009.1"/>
</dbReference>
<evidence type="ECO:0000313" key="2">
    <source>
        <dbReference type="Proteomes" id="UP001243846"/>
    </source>
</evidence>
<comment type="caution">
    <text evidence="1">The sequence shown here is derived from an EMBL/GenBank/DDBJ whole genome shotgun (WGS) entry which is preliminary data.</text>
</comment>
<gene>
    <name evidence="1" type="ORF">QWZ10_03020</name>
</gene>
<reference evidence="2" key="1">
    <citation type="journal article" date="2019" name="Int. J. Syst. Evol. Microbiol.">
        <title>The Global Catalogue of Microorganisms (GCM) 10K type strain sequencing project: providing services to taxonomists for standard genome sequencing and annotation.</title>
        <authorList>
            <consortium name="The Broad Institute Genomics Platform"/>
            <consortium name="The Broad Institute Genome Sequencing Center for Infectious Disease"/>
            <person name="Wu L."/>
            <person name="Ma J."/>
        </authorList>
    </citation>
    <scope>NUCLEOTIDE SEQUENCE [LARGE SCALE GENOMIC DNA]</scope>
    <source>
        <strain evidence="2">CECT 8482</strain>
    </source>
</reference>
<accession>A0ABT8D3E4</accession>
<name>A0ABT8D3E4_9RHOB</name>
<dbReference type="Proteomes" id="UP001243846">
    <property type="component" value="Unassembled WGS sequence"/>
</dbReference>
<proteinExistence type="predicted"/>
<sequence length="102" mass="11238">MLDWSMGPMADKNVDGAPLLDDQTLTLLARQLRGTTHAKLRFIGDDRDFEHALANVLLALGISSESEHIADVAPSPQRRFSFRYEGSTVIVTVALEVAADHY</sequence>